<dbReference type="PROSITE" id="PS50111">
    <property type="entry name" value="CHEMOTAXIS_TRANSDUC_2"/>
    <property type="match status" value="1"/>
</dbReference>
<dbReference type="GO" id="GO:0005886">
    <property type="term" value="C:plasma membrane"/>
    <property type="evidence" value="ECO:0007669"/>
    <property type="project" value="UniProtKB-SubCell"/>
</dbReference>
<feature type="transmembrane region" description="Helical" evidence="9">
    <location>
        <begin position="53"/>
        <end position="72"/>
    </location>
</feature>
<feature type="region of interest" description="Disordered" evidence="8">
    <location>
        <begin position="412"/>
        <end position="431"/>
    </location>
</feature>
<comment type="similarity">
    <text evidence="5">Belongs to the methyl-accepting chemotaxis (MCP) protein family.</text>
</comment>
<dbReference type="RefSeq" id="WP_106588385.1">
    <property type="nucleotide sequence ID" value="NZ_PYAV01000005.1"/>
</dbReference>
<evidence type="ECO:0000256" key="6">
    <source>
        <dbReference type="PROSITE-ProRule" id="PRU00284"/>
    </source>
</evidence>
<evidence type="ECO:0000256" key="1">
    <source>
        <dbReference type="ARBA" id="ARBA00004236"/>
    </source>
</evidence>
<dbReference type="GO" id="GO:0007165">
    <property type="term" value="P:signal transduction"/>
    <property type="evidence" value="ECO:0007669"/>
    <property type="project" value="UniProtKB-KW"/>
</dbReference>
<evidence type="ECO:0000256" key="7">
    <source>
        <dbReference type="SAM" id="Coils"/>
    </source>
</evidence>
<comment type="subcellular location">
    <subcellularLocation>
        <location evidence="1">Cell membrane</location>
    </subcellularLocation>
</comment>
<keyword evidence="9" id="KW-0812">Transmembrane</keyword>
<dbReference type="CDD" id="cd06225">
    <property type="entry name" value="HAMP"/>
    <property type="match status" value="1"/>
</dbReference>
<gene>
    <name evidence="12" type="ORF">B0H94_105225</name>
</gene>
<feature type="region of interest" description="Disordered" evidence="8">
    <location>
        <begin position="194"/>
        <end position="232"/>
    </location>
</feature>
<proteinExistence type="inferred from homology"/>
<dbReference type="SMART" id="SM00304">
    <property type="entry name" value="HAMP"/>
    <property type="match status" value="1"/>
</dbReference>
<keyword evidence="3 9" id="KW-0472">Membrane</keyword>
<dbReference type="SUPFAM" id="SSF58104">
    <property type="entry name" value="Methyl-accepting chemotaxis protein (MCP) signaling domain"/>
    <property type="match status" value="1"/>
</dbReference>
<reference evidence="12 13" key="1">
    <citation type="submission" date="2018-03" db="EMBL/GenBank/DDBJ databases">
        <title>Genomic Encyclopedia of Type Strains, Phase III (KMG-III): the genomes of soil and plant-associated and newly described type strains.</title>
        <authorList>
            <person name="Whitman W."/>
        </authorList>
    </citation>
    <scope>NUCLEOTIDE SEQUENCE [LARGE SCALE GENOMIC DNA]</scope>
    <source>
        <strain evidence="12 13">CGMCC 1.07653</strain>
    </source>
</reference>
<dbReference type="AlphaFoldDB" id="A0A2P8HLI1"/>
<keyword evidence="7" id="KW-0175">Coiled coil</keyword>
<dbReference type="Proteomes" id="UP000242310">
    <property type="component" value="Unassembled WGS sequence"/>
</dbReference>
<dbReference type="PANTHER" id="PTHR32089">
    <property type="entry name" value="METHYL-ACCEPTING CHEMOTAXIS PROTEIN MCPB"/>
    <property type="match status" value="1"/>
</dbReference>
<dbReference type="SMART" id="SM00283">
    <property type="entry name" value="MA"/>
    <property type="match status" value="1"/>
</dbReference>
<protein>
    <submittedName>
        <fullName evidence="12">Methyl-accepting chemotaxis protein</fullName>
    </submittedName>
</protein>
<feature type="domain" description="Methyl-accepting transducer" evidence="10">
    <location>
        <begin position="140"/>
        <end position="376"/>
    </location>
</feature>
<dbReference type="InterPro" id="IPR004089">
    <property type="entry name" value="MCPsignal_dom"/>
</dbReference>
<dbReference type="InterPro" id="IPR003660">
    <property type="entry name" value="HAMP_dom"/>
</dbReference>
<dbReference type="EMBL" id="PYAV01000005">
    <property type="protein sequence ID" value="PSL47069.1"/>
    <property type="molecule type" value="Genomic_DNA"/>
</dbReference>
<accession>A0A2P8HLI1</accession>
<dbReference type="OrthoDB" id="9807021at2"/>
<sequence>MNEVRFVKKMIVKFVLALVAVLLLNATIANWVLQGIDAVGIDLGILGVWLNNVMNVVTGTVIIALLLNFIILRPIRRMVVDIQTFQAGELNHRISIKNEDELGVLSNKLNSLFAEVEKHNQQQEKHAQATEDTVETLDGRLNQLSEKTAEVNEAIESIEAQAQTQLATYEETATITDNMDQGMQQMAAQLQDIASGMSETEQTASKGEHQIEETSEAIQQLSEEAEASNHEIQDLSEEIQKIERIVGVIEDFSEQTNLLALNASIEAARAGESGKGFAVVAEEVRKLAEHSMDATKDIKTSVQSVIGKVEQTVQRASDRVKSMEESASSVGEMRMQFQHIIKDLKASSQQVQTVNRSLQSLSESSSEIQQTVEADTKELEKTTENVSEISTSIEEQLETTEAIRAEVKRFHEALSQNSDVDKKESHTTRAA</sequence>
<evidence type="ECO:0000256" key="9">
    <source>
        <dbReference type="SAM" id="Phobius"/>
    </source>
</evidence>
<dbReference type="Pfam" id="PF00672">
    <property type="entry name" value="HAMP"/>
    <property type="match status" value="1"/>
</dbReference>
<feature type="coiled-coil region" evidence="7">
    <location>
        <begin position="127"/>
        <end position="161"/>
    </location>
</feature>
<evidence type="ECO:0000256" key="4">
    <source>
        <dbReference type="ARBA" id="ARBA00023224"/>
    </source>
</evidence>
<evidence type="ECO:0000313" key="13">
    <source>
        <dbReference type="Proteomes" id="UP000242310"/>
    </source>
</evidence>
<keyword evidence="2" id="KW-1003">Cell membrane</keyword>
<evidence type="ECO:0000259" key="11">
    <source>
        <dbReference type="PROSITE" id="PS50885"/>
    </source>
</evidence>
<evidence type="ECO:0000259" key="10">
    <source>
        <dbReference type="PROSITE" id="PS50111"/>
    </source>
</evidence>
<evidence type="ECO:0000256" key="3">
    <source>
        <dbReference type="ARBA" id="ARBA00023136"/>
    </source>
</evidence>
<name>A0A2P8HLI1_9BACI</name>
<evidence type="ECO:0000256" key="2">
    <source>
        <dbReference type="ARBA" id="ARBA00022475"/>
    </source>
</evidence>
<dbReference type="PANTHER" id="PTHR32089:SF112">
    <property type="entry name" value="LYSOZYME-LIKE PROTEIN-RELATED"/>
    <property type="match status" value="1"/>
</dbReference>
<feature type="compositionally biased region" description="Basic and acidic residues" evidence="8">
    <location>
        <begin position="419"/>
        <end position="431"/>
    </location>
</feature>
<evidence type="ECO:0000256" key="8">
    <source>
        <dbReference type="SAM" id="MobiDB-lite"/>
    </source>
</evidence>
<comment type="caution">
    <text evidence="12">The sequence shown here is derived from an EMBL/GenBank/DDBJ whole genome shotgun (WGS) entry which is preliminary data.</text>
</comment>
<keyword evidence="9" id="KW-1133">Transmembrane helix</keyword>
<keyword evidence="13" id="KW-1185">Reference proteome</keyword>
<keyword evidence="4 6" id="KW-0807">Transducer</keyword>
<feature type="domain" description="HAMP" evidence="11">
    <location>
        <begin position="69"/>
        <end position="121"/>
    </location>
</feature>
<organism evidence="12 13">
    <name type="scientific">Salsuginibacillus halophilus</name>
    <dbReference type="NCBI Taxonomy" id="517424"/>
    <lineage>
        <taxon>Bacteria</taxon>
        <taxon>Bacillati</taxon>
        <taxon>Bacillota</taxon>
        <taxon>Bacilli</taxon>
        <taxon>Bacillales</taxon>
        <taxon>Bacillaceae</taxon>
        <taxon>Salsuginibacillus</taxon>
    </lineage>
</organism>
<dbReference type="Gene3D" id="1.10.287.950">
    <property type="entry name" value="Methyl-accepting chemotaxis protein"/>
    <property type="match status" value="1"/>
</dbReference>
<dbReference type="Pfam" id="PF00015">
    <property type="entry name" value="MCPsignal"/>
    <property type="match status" value="1"/>
</dbReference>
<dbReference type="PROSITE" id="PS50885">
    <property type="entry name" value="HAMP"/>
    <property type="match status" value="1"/>
</dbReference>
<evidence type="ECO:0000313" key="12">
    <source>
        <dbReference type="EMBL" id="PSL47069.1"/>
    </source>
</evidence>
<evidence type="ECO:0000256" key="5">
    <source>
        <dbReference type="ARBA" id="ARBA00029447"/>
    </source>
</evidence>